<dbReference type="Proteomes" id="UP001597168">
    <property type="component" value="Unassembled WGS sequence"/>
</dbReference>
<dbReference type="SMART" id="SM01043">
    <property type="entry name" value="BTAD"/>
    <property type="match status" value="1"/>
</dbReference>
<evidence type="ECO:0000259" key="6">
    <source>
        <dbReference type="PROSITE" id="PS51755"/>
    </source>
</evidence>
<gene>
    <name evidence="7" type="ORF">ACFQ3T_10175</name>
</gene>
<evidence type="ECO:0000256" key="2">
    <source>
        <dbReference type="ARBA" id="ARBA00023015"/>
    </source>
</evidence>
<dbReference type="InterPro" id="IPR001867">
    <property type="entry name" value="OmpR/PhoB-type_DNA-bd"/>
</dbReference>
<dbReference type="InterPro" id="IPR011990">
    <property type="entry name" value="TPR-like_helical_dom_sf"/>
</dbReference>
<dbReference type="CDD" id="cd15831">
    <property type="entry name" value="BTAD"/>
    <property type="match status" value="1"/>
</dbReference>
<dbReference type="Pfam" id="PF00486">
    <property type="entry name" value="Trans_reg_C"/>
    <property type="match status" value="1"/>
</dbReference>
<dbReference type="InterPro" id="IPR051677">
    <property type="entry name" value="AfsR-DnrI-RedD_regulator"/>
</dbReference>
<feature type="domain" description="OmpR/PhoB-type" evidence="6">
    <location>
        <begin position="1"/>
        <end position="91"/>
    </location>
</feature>
<comment type="caution">
    <text evidence="7">The sequence shown here is derived from an EMBL/GenBank/DDBJ whole genome shotgun (WGS) entry which is preliminary data.</text>
</comment>
<dbReference type="InterPro" id="IPR005158">
    <property type="entry name" value="BTAD"/>
</dbReference>
<reference evidence="8" key="1">
    <citation type="journal article" date="2019" name="Int. J. Syst. Evol. Microbiol.">
        <title>The Global Catalogue of Microorganisms (GCM) 10K type strain sequencing project: providing services to taxonomists for standard genome sequencing and annotation.</title>
        <authorList>
            <consortium name="The Broad Institute Genomics Platform"/>
            <consortium name="The Broad Institute Genome Sequencing Center for Infectious Disease"/>
            <person name="Wu L."/>
            <person name="Ma J."/>
        </authorList>
    </citation>
    <scope>NUCLEOTIDE SEQUENCE [LARGE SCALE GENOMIC DNA]</scope>
    <source>
        <strain evidence="8">CCUG 60214</strain>
    </source>
</reference>
<dbReference type="SMART" id="SM00862">
    <property type="entry name" value="Trans_reg_C"/>
    <property type="match status" value="1"/>
</dbReference>
<protein>
    <submittedName>
        <fullName evidence="7">BTAD domain-containing putative transcriptional regulator</fullName>
    </submittedName>
</protein>
<keyword evidence="2" id="KW-0805">Transcription regulation</keyword>
<dbReference type="InterPro" id="IPR019734">
    <property type="entry name" value="TPR_rpt"/>
</dbReference>
<dbReference type="PROSITE" id="PS51755">
    <property type="entry name" value="OMPR_PHOB"/>
    <property type="match status" value="1"/>
</dbReference>
<dbReference type="Pfam" id="PF13181">
    <property type="entry name" value="TPR_8"/>
    <property type="match status" value="1"/>
</dbReference>
<dbReference type="Gene3D" id="1.10.10.10">
    <property type="entry name" value="Winged helix-like DNA-binding domain superfamily/Winged helix DNA-binding domain"/>
    <property type="match status" value="1"/>
</dbReference>
<comment type="similarity">
    <text evidence="1">Belongs to the AfsR/DnrI/RedD regulatory family.</text>
</comment>
<dbReference type="SUPFAM" id="SSF48452">
    <property type="entry name" value="TPR-like"/>
    <property type="match status" value="2"/>
</dbReference>
<dbReference type="SMART" id="SM00028">
    <property type="entry name" value="TPR"/>
    <property type="match status" value="5"/>
</dbReference>
<dbReference type="RefSeq" id="WP_380722679.1">
    <property type="nucleotide sequence ID" value="NZ_JBHTLK010000037.1"/>
</dbReference>
<dbReference type="Gene3D" id="1.25.40.10">
    <property type="entry name" value="Tetratricopeptide repeat domain"/>
    <property type="match status" value="2"/>
</dbReference>
<dbReference type="PANTHER" id="PTHR35807">
    <property type="entry name" value="TRANSCRIPTIONAL REGULATOR REDD-RELATED"/>
    <property type="match status" value="1"/>
</dbReference>
<evidence type="ECO:0000256" key="4">
    <source>
        <dbReference type="ARBA" id="ARBA00023163"/>
    </source>
</evidence>
<name>A0ABW3QRM2_9PSEU</name>
<dbReference type="PANTHER" id="PTHR35807:SF1">
    <property type="entry name" value="TRANSCRIPTIONAL REGULATOR REDD"/>
    <property type="match status" value="1"/>
</dbReference>
<dbReference type="Pfam" id="PF03704">
    <property type="entry name" value="BTAD"/>
    <property type="match status" value="1"/>
</dbReference>
<dbReference type="Gene3D" id="3.40.50.300">
    <property type="entry name" value="P-loop containing nucleotide triphosphate hydrolases"/>
    <property type="match status" value="1"/>
</dbReference>
<evidence type="ECO:0000256" key="3">
    <source>
        <dbReference type="ARBA" id="ARBA00023125"/>
    </source>
</evidence>
<dbReference type="InterPro" id="IPR003593">
    <property type="entry name" value="AAA+_ATPase"/>
</dbReference>
<evidence type="ECO:0000256" key="5">
    <source>
        <dbReference type="PROSITE-ProRule" id="PRU01091"/>
    </source>
</evidence>
<keyword evidence="8" id="KW-1185">Reference proteome</keyword>
<proteinExistence type="inferred from homology"/>
<organism evidence="7 8">
    <name type="scientific">Saccharothrix hoggarensis</name>
    <dbReference type="NCBI Taxonomy" id="913853"/>
    <lineage>
        <taxon>Bacteria</taxon>
        <taxon>Bacillati</taxon>
        <taxon>Actinomycetota</taxon>
        <taxon>Actinomycetes</taxon>
        <taxon>Pseudonocardiales</taxon>
        <taxon>Pseudonocardiaceae</taxon>
        <taxon>Saccharothrix</taxon>
    </lineage>
</organism>
<dbReference type="Pfam" id="PF13424">
    <property type="entry name" value="TPR_12"/>
    <property type="match status" value="1"/>
</dbReference>
<sequence length="935" mass="100936">MRVNLLGPVELVSAGGEAVRLGAAKRRTVLAALALELNRVVSGDRLLDLVWDGSPPPQAKAALQGHIAQLRKVLAGGVGLLTRAPGYVLTGDRGAVDVFRFEDLLTTARDAADDVAVGLLRDALALWRGPVLADVPGDHLREAVSARLEELRLVAVQELATRLSRLDRAAEAVSGLRDAVDAHPLREALVSRLVLALHRTGRQAEALALFHRTRERLAEELGVDPGPELRDAYRAVLAGDTAPVTGTAPVTVGVTPLVGDAVPPLVETTPAQLPREHRGFVGRELELSDLGESLMGHDSAIGLLVGPAGVGKTALALHWAHRVAGDFPDGQLFVNLRGFDETEPLDPRTALIGFLRALGLTDSQIAADLEDQAAQYRSLLAGRRVLVVLDNARSAAQVRPLLPGSARCLVLVTSRHRLDDLVVTEGATSLHVPTLPEESAEHLLAALLGRPRIEQEPDAVAELVELCDRLPLALRIAGARLASRPRWTIQSLVDELRDEQGRLSALSLPEAGRGVHAALAVSYRELPEGAARLFRRLGLHPGTDLDSYTAAALLDINVVSARTHLRTLAYANLLHESTPDRYSRHDLVRLFTHHLAATESEVDNQVATRRLLDYYLHVADRARAHLSDHVQPFGPAEHVPASFPELSSHAAALDWFTLEEANLGLALDIAVNGGQRERTWQLALCLDAFHFRRGNRLDRLALCRIGLAATRSLGDGHAEATFLLRLGSTLADLGRIDEAIEACTRAASLAGADRHLELAALANLGYCLMADDQLDRAQETILGALEVAREVGDNRSQASIQNNLANVLLRKQRPEEALRHATEALGLFPSAPSKAHTATLHTVGTASQQLGRADEALESYRAGLALASRLGDRYQEALCHRSIGDVLEQSEGVTAARPHWLAALRLYRDLRLADADDLARRLDVTTDRALGHFTT</sequence>
<dbReference type="SUPFAM" id="SSF46894">
    <property type="entry name" value="C-terminal effector domain of the bipartite response regulators"/>
    <property type="match status" value="1"/>
</dbReference>
<keyword evidence="3 5" id="KW-0238">DNA-binding</keyword>
<evidence type="ECO:0000313" key="7">
    <source>
        <dbReference type="EMBL" id="MFD1147489.1"/>
    </source>
</evidence>
<evidence type="ECO:0000313" key="8">
    <source>
        <dbReference type="Proteomes" id="UP001597168"/>
    </source>
</evidence>
<dbReference type="SMART" id="SM00382">
    <property type="entry name" value="AAA"/>
    <property type="match status" value="1"/>
</dbReference>
<feature type="DNA-binding region" description="OmpR/PhoB-type" evidence="5">
    <location>
        <begin position="1"/>
        <end position="91"/>
    </location>
</feature>
<dbReference type="EMBL" id="JBHTLK010000037">
    <property type="protein sequence ID" value="MFD1147489.1"/>
    <property type="molecule type" value="Genomic_DNA"/>
</dbReference>
<dbReference type="InterPro" id="IPR016032">
    <property type="entry name" value="Sig_transdc_resp-reg_C-effctor"/>
</dbReference>
<dbReference type="PRINTS" id="PR00364">
    <property type="entry name" value="DISEASERSIST"/>
</dbReference>
<dbReference type="SUPFAM" id="SSF52540">
    <property type="entry name" value="P-loop containing nucleoside triphosphate hydrolases"/>
    <property type="match status" value="1"/>
</dbReference>
<dbReference type="InterPro" id="IPR027417">
    <property type="entry name" value="P-loop_NTPase"/>
</dbReference>
<keyword evidence="4" id="KW-0804">Transcription</keyword>
<accession>A0ABW3QRM2</accession>
<dbReference type="InterPro" id="IPR036388">
    <property type="entry name" value="WH-like_DNA-bd_sf"/>
</dbReference>
<evidence type="ECO:0000256" key="1">
    <source>
        <dbReference type="ARBA" id="ARBA00005820"/>
    </source>
</evidence>